<keyword evidence="8" id="KW-1185">Reference proteome</keyword>
<name>A0A423U4M7_PENVA</name>
<dbReference type="AlphaFoldDB" id="A0A423U4M7"/>
<dbReference type="Gene3D" id="3.90.80.10">
    <property type="entry name" value="Inorganic pyrophosphatase"/>
    <property type="match status" value="1"/>
</dbReference>
<evidence type="ECO:0000256" key="3">
    <source>
        <dbReference type="ARBA" id="ARBA00012146"/>
    </source>
</evidence>
<dbReference type="Pfam" id="PF00719">
    <property type="entry name" value="Pyrophosphatase"/>
    <property type="match status" value="1"/>
</dbReference>
<reference evidence="7 8" key="2">
    <citation type="submission" date="2019-01" db="EMBL/GenBank/DDBJ databases">
        <title>The decoding of complex shrimp genome reveals the adaptation for benthos swimmer, frequently molting mechanism and breeding impact on genome.</title>
        <authorList>
            <person name="Sun Y."/>
            <person name="Gao Y."/>
            <person name="Yu Y."/>
        </authorList>
    </citation>
    <scope>NUCLEOTIDE SEQUENCE [LARGE SCALE GENOMIC DNA]</scope>
    <source>
        <tissue evidence="7">Muscle</tissue>
    </source>
</reference>
<evidence type="ECO:0000313" key="8">
    <source>
        <dbReference type="Proteomes" id="UP000283509"/>
    </source>
</evidence>
<dbReference type="SUPFAM" id="SSF50324">
    <property type="entry name" value="Inorganic pyrophosphatase"/>
    <property type="match status" value="1"/>
</dbReference>
<dbReference type="EMBL" id="QCYY01000653">
    <property type="protein sequence ID" value="ROT83666.1"/>
    <property type="molecule type" value="Genomic_DNA"/>
</dbReference>
<comment type="cofactor">
    <cofactor evidence="1">
        <name>Mg(2+)</name>
        <dbReference type="ChEBI" id="CHEBI:18420"/>
    </cofactor>
</comment>
<dbReference type="GO" id="GO:0000287">
    <property type="term" value="F:magnesium ion binding"/>
    <property type="evidence" value="ECO:0007669"/>
    <property type="project" value="InterPro"/>
</dbReference>
<gene>
    <name evidence="7" type="ORF">C7M84_023154</name>
</gene>
<organism evidence="7 8">
    <name type="scientific">Penaeus vannamei</name>
    <name type="common">Whiteleg shrimp</name>
    <name type="synonym">Litopenaeus vannamei</name>
    <dbReference type="NCBI Taxonomy" id="6689"/>
    <lineage>
        <taxon>Eukaryota</taxon>
        <taxon>Metazoa</taxon>
        <taxon>Ecdysozoa</taxon>
        <taxon>Arthropoda</taxon>
        <taxon>Crustacea</taxon>
        <taxon>Multicrustacea</taxon>
        <taxon>Malacostraca</taxon>
        <taxon>Eumalacostraca</taxon>
        <taxon>Eucarida</taxon>
        <taxon>Decapoda</taxon>
        <taxon>Dendrobranchiata</taxon>
        <taxon>Penaeoidea</taxon>
        <taxon>Penaeidae</taxon>
        <taxon>Penaeus</taxon>
    </lineage>
</organism>
<dbReference type="OrthoDB" id="1608002at2759"/>
<evidence type="ECO:0000256" key="5">
    <source>
        <dbReference type="ARBA" id="ARBA00022801"/>
    </source>
</evidence>
<protein>
    <recommendedName>
        <fullName evidence="3">inorganic diphosphatase</fullName>
        <ecNumber evidence="3">3.6.1.1</ecNumber>
    </recommendedName>
</protein>
<sequence length="247" mass="27613">MPTVSNNVSLLMPDGSLVPLWPGHPPGPPVAQRWPHSPSAATPHRPVSVLSYPFLDGFKVRVTTKGTSASGSSAPGDNLNSLDFFPVQRLPRPPLVVWPESTSQFRPLNVSAKETGIPNSLNYKIYFQNEDGPISPFHDIPLFANEGNKIFNMVVEVPRWTNAKMEISTKEYLNPIKQDVKKGKLRYVANCFPHHGYIWNYGALPQTWEDPNHVDEATSCKGDNDPIDVCEIGYRVAREETSFKSRF</sequence>
<evidence type="ECO:0000256" key="4">
    <source>
        <dbReference type="ARBA" id="ARBA00022723"/>
    </source>
</evidence>
<evidence type="ECO:0000313" key="7">
    <source>
        <dbReference type="EMBL" id="ROT83666.1"/>
    </source>
</evidence>
<dbReference type="PANTHER" id="PTHR10286">
    <property type="entry name" value="INORGANIC PYROPHOSPHATASE"/>
    <property type="match status" value="1"/>
</dbReference>
<keyword evidence="4" id="KW-0479">Metal-binding</keyword>
<dbReference type="GO" id="GO:0005737">
    <property type="term" value="C:cytoplasm"/>
    <property type="evidence" value="ECO:0007669"/>
    <property type="project" value="InterPro"/>
</dbReference>
<dbReference type="GO" id="GO:0006796">
    <property type="term" value="P:phosphate-containing compound metabolic process"/>
    <property type="evidence" value="ECO:0007669"/>
    <property type="project" value="InterPro"/>
</dbReference>
<comment type="caution">
    <text evidence="7">The sequence shown here is derived from an EMBL/GenBank/DDBJ whole genome shotgun (WGS) entry which is preliminary data.</text>
</comment>
<evidence type="ECO:0000256" key="6">
    <source>
        <dbReference type="ARBA" id="ARBA00022842"/>
    </source>
</evidence>
<dbReference type="EC" id="3.6.1.1" evidence="3"/>
<evidence type="ECO:0000256" key="2">
    <source>
        <dbReference type="ARBA" id="ARBA00006220"/>
    </source>
</evidence>
<accession>A0A423U4M7</accession>
<keyword evidence="5" id="KW-0378">Hydrolase</keyword>
<dbReference type="InterPro" id="IPR036649">
    <property type="entry name" value="Pyrophosphatase_sf"/>
</dbReference>
<dbReference type="PROSITE" id="PS00387">
    <property type="entry name" value="PPASE"/>
    <property type="match status" value="1"/>
</dbReference>
<evidence type="ECO:0000256" key="1">
    <source>
        <dbReference type="ARBA" id="ARBA00001946"/>
    </source>
</evidence>
<comment type="similarity">
    <text evidence="2">Belongs to the PPase family.</text>
</comment>
<proteinExistence type="inferred from homology"/>
<keyword evidence="6" id="KW-0460">Magnesium</keyword>
<reference evidence="7 8" key="1">
    <citation type="submission" date="2018-04" db="EMBL/GenBank/DDBJ databases">
        <authorList>
            <person name="Zhang X."/>
            <person name="Yuan J."/>
            <person name="Li F."/>
            <person name="Xiang J."/>
        </authorList>
    </citation>
    <scope>NUCLEOTIDE SEQUENCE [LARGE SCALE GENOMIC DNA]</scope>
    <source>
        <tissue evidence="7">Muscle</tissue>
    </source>
</reference>
<dbReference type="GO" id="GO:0004427">
    <property type="term" value="F:inorganic diphosphate phosphatase activity"/>
    <property type="evidence" value="ECO:0007669"/>
    <property type="project" value="UniProtKB-EC"/>
</dbReference>
<dbReference type="InterPro" id="IPR008162">
    <property type="entry name" value="Pyrophosphatase"/>
</dbReference>
<dbReference type="STRING" id="6689.A0A423U4M7"/>
<dbReference type="Proteomes" id="UP000283509">
    <property type="component" value="Unassembled WGS sequence"/>
</dbReference>